<proteinExistence type="predicted"/>
<organism evidence="1 2">
    <name type="scientific">Mytilus coruscus</name>
    <name type="common">Sea mussel</name>
    <dbReference type="NCBI Taxonomy" id="42192"/>
    <lineage>
        <taxon>Eukaryota</taxon>
        <taxon>Metazoa</taxon>
        <taxon>Spiralia</taxon>
        <taxon>Lophotrochozoa</taxon>
        <taxon>Mollusca</taxon>
        <taxon>Bivalvia</taxon>
        <taxon>Autobranchia</taxon>
        <taxon>Pteriomorphia</taxon>
        <taxon>Mytilida</taxon>
        <taxon>Mytiloidea</taxon>
        <taxon>Mytilidae</taxon>
        <taxon>Mytilinae</taxon>
        <taxon>Mytilus</taxon>
    </lineage>
</organism>
<dbReference type="Proteomes" id="UP000507470">
    <property type="component" value="Unassembled WGS sequence"/>
</dbReference>
<evidence type="ECO:0000313" key="2">
    <source>
        <dbReference type="Proteomes" id="UP000507470"/>
    </source>
</evidence>
<accession>A0A6J8AMP2</accession>
<protein>
    <submittedName>
        <fullName evidence="1">Uncharacterized protein</fullName>
    </submittedName>
</protein>
<dbReference type="OrthoDB" id="6045169at2759"/>
<reference evidence="1 2" key="1">
    <citation type="submission" date="2020-06" db="EMBL/GenBank/DDBJ databases">
        <authorList>
            <person name="Li R."/>
            <person name="Bekaert M."/>
        </authorList>
    </citation>
    <scope>NUCLEOTIDE SEQUENCE [LARGE SCALE GENOMIC DNA]</scope>
    <source>
        <strain evidence="2">wild</strain>
    </source>
</reference>
<evidence type="ECO:0000313" key="1">
    <source>
        <dbReference type="EMBL" id="CAC5370481.1"/>
    </source>
</evidence>
<dbReference type="EMBL" id="CACVKT020001705">
    <property type="protein sequence ID" value="CAC5370481.1"/>
    <property type="molecule type" value="Genomic_DNA"/>
</dbReference>
<dbReference type="AlphaFoldDB" id="A0A6J8AMP2"/>
<keyword evidence="2" id="KW-1185">Reference proteome</keyword>
<gene>
    <name evidence="1" type="ORF">MCOR_9302</name>
</gene>
<name>A0A6J8AMP2_MYTCO</name>
<sequence>MAGTNIREKRTCLLSENKKEPVTMAMFPQYDLTKDVRFELMKKVFGSEHLHKRHIFLSKDTEREIRAHDRQKKMVQIEYDREKQKVQQHFLKLLNNTNIPMDDLRYSYNNWPHNFHNRPSNKQEELEKASLECTVTYRDGKEMYFPAKNRNEILPKLKKKAEKSDIIHSKGTKFPLYKEFTM</sequence>